<dbReference type="InterPro" id="IPR003599">
    <property type="entry name" value="Ig_sub"/>
</dbReference>
<dbReference type="InterPro" id="IPR013783">
    <property type="entry name" value="Ig-like_fold"/>
</dbReference>
<dbReference type="InterPro" id="IPR007110">
    <property type="entry name" value="Ig-like_dom"/>
</dbReference>
<keyword evidence="1" id="KW-0732">Signal</keyword>
<dbReference type="SMART" id="SM00406">
    <property type="entry name" value="IGv"/>
    <property type="match status" value="3"/>
</dbReference>
<dbReference type="CDD" id="cd00096">
    <property type="entry name" value="Ig"/>
    <property type="match status" value="3"/>
</dbReference>
<feature type="domain" description="Ig-like" evidence="4">
    <location>
        <begin position="216"/>
        <end position="313"/>
    </location>
</feature>
<feature type="compositionally biased region" description="Basic residues" evidence="3">
    <location>
        <begin position="910"/>
        <end position="930"/>
    </location>
</feature>
<dbReference type="Gene3D" id="2.60.40.10">
    <property type="entry name" value="Immunoglobulins"/>
    <property type="match status" value="8"/>
</dbReference>
<evidence type="ECO:0000313" key="6">
    <source>
        <dbReference type="Proteomes" id="UP000507470"/>
    </source>
</evidence>
<dbReference type="Pfam" id="PF07679">
    <property type="entry name" value="I-set"/>
    <property type="match status" value="1"/>
</dbReference>
<evidence type="ECO:0000313" key="5">
    <source>
        <dbReference type="EMBL" id="CAC5415120.1"/>
    </source>
</evidence>
<name>A0A6J8E3R6_MYTCO</name>
<gene>
    <name evidence="5" type="ORF">MCOR_47833</name>
</gene>
<dbReference type="SUPFAM" id="SSF48726">
    <property type="entry name" value="Immunoglobulin"/>
    <property type="match status" value="8"/>
</dbReference>
<keyword evidence="6" id="KW-1185">Reference proteome</keyword>
<dbReference type="PANTHER" id="PTHR45080:SF8">
    <property type="entry name" value="IG-LIKE DOMAIN-CONTAINING PROTEIN"/>
    <property type="match status" value="1"/>
</dbReference>
<dbReference type="GO" id="GO:0050808">
    <property type="term" value="P:synapse organization"/>
    <property type="evidence" value="ECO:0007669"/>
    <property type="project" value="TreeGrafter"/>
</dbReference>
<sequence length="930" mass="99396">MTSADLDVENGASSYEGFYICTATNSVGSGQSPQICLDVIGSIPTVTVPLSRYTVNIGSSVTLQSINKYDGSTTQSPSLIINNADESDQANYVCRVTNSIGTGISSHIFLDVLGSVPSVSLTRTSFTGNYRDTIILGCTVSANPPATSVYWQKVTGSTTTTVDMSNSKYTGPSVGTPSLTITNLNSNDAGNYICLAANSVGTGQSIQGPLTVIGNPPVVTVRQSTYSTSYGNTIMLACVVSANPAHTAVYWTRQSNNGNTVTLNPASSTKYSGSSTRSPSLIINNVDFSDEGNYICHANNAVGTGQSSQKFLDVIGNIPIVTASISDASVQVGNPVIIRCIVISTPAATQTVWKRNINNADTTIDISSSRYSVVTTSNPSLTINSVQADDQGQYFCQASNSEGTGTSNYITLTVTGDAPTSISISPSPITVNESQTITATCTAQGSPTITYTWFKGNSNTQLSTGSVLRITSSTRIDAGTYQCRALNTYGNADATVAVEVRHVPDVNITQPTQGAVGQTIIIQCSYISKPAATNVTWSTGNQGITVDGNKYIGASLSNPSLTITNLAASDQASYRCSVMNLLGQGDSSSVTLSVDTSTAPSFIRIVPAEMIVEAGQSFTLTCEADGNPVPTFIWYKNDVIMSTGADLVIPDAIDTKHRGIILCRANNTKGSIQTWEYIDVQFRPVSTVTPTSISGDNPVNLSCDTRANPLATEWQWFNNSYPRALPVTSMVLNVNMDANTAARVYTCIAINTIGPSDIIPFDVAIVTTGDVVNTSMKGQSNVISSTETPTVCPRVFTTGEIVAIVLGIVFVQLLTIGISVCCCCQDKCASLCGGKKERISPQPPPKRVQIPVYYEEPDESVISLRKLEIPTFKKDIEKPKKRNIYSEKRKLASDNTYSDITPTYEEEKVHRKRWRREKKKNKRRHDQTDA</sequence>
<dbReference type="InterPro" id="IPR003598">
    <property type="entry name" value="Ig_sub2"/>
</dbReference>
<dbReference type="InterPro" id="IPR050958">
    <property type="entry name" value="Cell_Adh-Cytoskel_Orgn"/>
</dbReference>
<organism evidence="5 6">
    <name type="scientific">Mytilus coruscus</name>
    <name type="common">Sea mussel</name>
    <dbReference type="NCBI Taxonomy" id="42192"/>
    <lineage>
        <taxon>Eukaryota</taxon>
        <taxon>Metazoa</taxon>
        <taxon>Spiralia</taxon>
        <taxon>Lophotrochozoa</taxon>
        <taxon>Mollusca</taxon>
        <taxon>Bivalvia</taxon>
        <taxon>Autobranchia</taxon>
        <taxon>Pteriomorphia</taxon>
        <taxon>Mytilida</taxon>
        <taxon>Mytiloidea</taxon>
        <taxon>Mytilidae</taxon>
        <taxon>Mytilinae</taxon>
        <taxon>Mytilus</taxon>
    </lineage>
</organism>
<reference evidence="5 6" key="1">
    <citation type="submission" date="2020-06" db="EMBL/GenBank/DDBJ databases">
        <authorList>
            <person name="Li R."/>
            <person name="Bekaert M."/>
        </authorList>
    </citation>
    <scope>NUCLEOTIDE SEQUENCE [LARGE SCALE GENOMIC DNA]</scope>
    <source>
        <strain evidence="6">wild</strain>
    </source>
</reference>
<accession>A0A6J8E3R6</accession>
<proteinExistence type="predicted"/>
<keyword evidence="2" id="KW-1015">Disulfide bond</keyword>
<dbReference type="Pfam" id="PF13927">
    <property type="entry name" value="Ig_3"/>
    <property type="match status" value="4"/>
</dbReference>
<dbReference type="InterPro" id="IPR013106">
    <property type="entry name" value="Ig_V-set"/>
</dbReference>
<dbReference type="InterPro" id="IPR036179">
    <property type="entry name" value="Ig-like_dom_sf"/>
</dbReference>
<evidence type="ECO:0000256" key="2">
    <source>
        <dbReference type="ARBA" id="ARBA00023157"/>
    </source>
</evidence>
<evidence type="ECO:0000256" key="1">
    <source>
        <dbReference type="ARBA" id="ARBA00022729"/>
    </source>
</evidence>
<dbReference type="Proteomes" id="UP000507470">
    <property type="component" value="Unassembled WGS sequence"/>
</dbReference>
<dbReference type="GO" id="GO:0030424">
    <property type="term" value="C:axon"/>
    <property type="evidence" value="ECO:0007669"/>
    <property type="project" value="TreeGrafter"/>
</dbReference>
<dbReference type="PROSITE" id="PS50835">
    <property type="entry name" value="IG_LIKE"/>
    <property type="match status" value="7"/>
</dbReference>
<protein>
    <submittedName>
        <fullName evidence="5">HMCN</fullName>
    </submittedName>
</protein>
<dbReference type="GO" id="GO:0008046">
    <property type="term" value="F:axon guidance receptor activity"/>
    <property type="evidence" value="ECO:0007669"/>
    <property type="project" value="TreeGrafter"/>
</dbReference>
<feature type="domain" description="Ig-like" evidence="4">
    <location>
        <begin position="504"/>
        <end position="593"/>
    </location>
</feature>
<feature type="domain" description="Ig-like" evidence="4">
    <location>
        <begin position="600"/>
        <end position="679"/>
    </location>
</feature>
<dbReference type="AlphaFoldDB" id="A0A6J8E3R6"/>
<evidence type="ECO:0000256" key="3">
    <source>
        <dbReference type="SAM" id="MobiDB-lite"/>
    </source>
</evidence>
<feature type="domain" description="Ig-like" evidence="4">
    <location>
        <begin position="319"/>
        <end position="413"/>
    </location>
</feature>
<evidence type="ECO:0000259" key="4">
    <source>
        <dbReference type="PROSITE" id="PS50835"/>
    </source>
</evidence>
<feature type="domain" description="Ig-like" evidence="4">
    <location>
        <begin position="419"/>
        <end position="499"/>
    </location>
</feature>
<dbReference type="GO" id="GO:0005886">
    <property type="term" value="C:plasma membrane"/>
    <property type="evidence" value="ECO:0007669"/>
    <property type="project" value="TreeGrafter"/>
</dbReference>
<dbReference type="Pfam" id="PF13895">
    <property type="entry name" value="Ig_2"/>
    <property type="match status" value="1"/>
</dbReference>
<feature type="domain" description="Ig-like" evidence="4">
    <location>
        <begin position="684"/>
        <end position="767"/>
    </location>
</feature>
<feature type="region of interest" description="Disordered" evidence="3">
    <location>
        <begin position="906"/>
        <end position="930"/>
    </location>
</feature>
<dbReference type="InterPro" id="IPR013098">
    <property type="entry name" value="Ig_I-set"/>
</dbReference>
<feature type="domain" description="Ig-like" evidence="4">
    <location>
        <begin position="117"/>
        <end position="211"/>
    </location>
</feature>
<dbReference type="SMART" id="SM00408">
    <property type="entry name" value="IGc2"/>
    <property type="match status" value="7"/>
</dbReference>
<dbReference type="OrthoDB" id="6150053at2759"/>
<dbReference type="PANTHER" id="PTHR45080">
    <property type="entry name" value="CONTACTIN 5"/>
    <property type="match status" value="1"/>
</dbReference>
<dbReference type="SMART" id="SM00409">
    <property type="entry name" value="IG"/>
    <property type="match status" value="7"/>
</dbReference>
<dbReference type="EMBL" id="CACVKT020008376">
    <property type="protein sequence ID" value="CAC5415120.1"/>
    <property type="molecule type" value="Genomic_DNA"/>
</dbReference>
<dbReference type="GO" id="GO:0007156">
    <property type="term" value="P:homophilic cell adhesion via plasma membrane adhesion molecules"/>
    <property type="evidence" value="ECO:0007669"/>
    <property type="project" value="TreeGrafter"/>
</dbReference>
<dbReference type="GO" id="GO:0043025">
    <property type="term" value="C:neuronal cell body"/>
    <property type="evidence" value="ECO:0007669"/>
    <property type="project" value="TreeGrafter"/>
</dbReference>